<keyword evidence="3" id="KW-1185">Reference proteome</keyword>
<dbReference type="Pfam" id="PF00328">
    <property type="entry name" value="His_Phos_2"/>
    <property type="match status" value="1"/>
</dbReference>
<accession>A0A8J2LPL5</accession>
<feature type="chain" id="PRO_5035321600" description="Acid phosphatase" evidence="1">
    <location>
        <begin position="25"/>
        <end position="388"/>
    </location>
</feature>
<reference evidence="2" key="1">
    <citation type="submission" date="2021-06" db="EMBL/GenBank/DDBJ databases">
        <authorList>
            <person name="Hodson N. C."/>
            <person name="Mongue J. A."/>
            <person name="Jaron S. K."/>
        </authorList>
    </citation>
    <scope>NUCLEOTIDE SEQUENCE</scope>
</reference>
<dbReference type="GO" id="GO:0016791">
    <property type="term" value="F:phosphatase activity"/>
    <property type="evidence" value="ECO:0007669"/>
    <property type="project" value="TreeGrafter"/>
</dbReference>
<sequence>MRKLCVTCIIVFIQILIPVEPVTGTLRFTQVFFRHGERTPDKAFGLYNEIFPQLWPEGLGELTQSGKRQTYDLGRFLRNRYGGFISNSYNSEDITNWSSAKDRTIKSSMMCMLGLFNGSQETAVKTKMDATISYTPIPIKTIPKEKDVFLSLDGICPRRDELADQTNVDNFRNFCTSNSQIIEYLYNHTGQEFLKDPLADAAKTFKDIIPTFDTVLILYESNIFVEDWINSEFMQASIPKIRTYQFNVFKRRTERPESLRLQAGPLVDLITQNFKDYNIGLITQKMISYSGHDKSLYNLMTSIGIYDPQFENLPPYASALFMELHQNPAQIEPVIEFWYRNETSRQPYRLISSKCGNPCTLSSLVDATSEFANINFDEECKAKGSTQN</sequence>
<gene>
    <name evidence="2" type="ORF">AFUS01_LOCUS44487</name>
</gene>
<organism evidence="2 3">
    <name type="scientific">Allacma fusca</name>
    <dbReference type="NCBI Taxonomy" id="39272"/>
    <lineage>
        <taxon>Eukaryota</taxon>
        <taxon>Metazoa</taxon>
        <taxon>Ecdysozoa</taxon>
        <taxon>Arthropoda</taxon>
        <taxon>Hexapoda</taxon>
        <taxon>Collembola</taxon>
        <taxon>Symphypleona</taxon>
        <taxon>Sminthuridae</taxon>
        <taxon>Allacma</taxon>
    </lineage>
</organism>
<dbReference type="EMBL" id="CAJVCH010570501">
    <property type="protein sequence ID" value="CAG7835061.1"/>
    <property type="molecule type" value="Genomic_DNA"/>
</dbReference>
<evidence type="ECO:0000313" key="3">
    <source>
        <dbReference type="Proteomes" id="UP000708208"/>
    </source>
</evidence>
<evidence type="ECO:0000313" key="2">
    <source>
        <dbReference type="EMBL" id="CAG7835061.1"/>
    </source>
</evidence>
<dbReference type="InterPro" id="IPR000560">
    <property type="entry name" value="His_Pase_clade-2"/>
</dbReference>
<comment type="caution">
    <text evidence="2">The sequence shown here is derived from an EMBL/GenBank/DDBJ whole genome shotgun (WGS) entry which is preliminary data.</text>
</comment>
<name>A0A8J2LPL5_9HEXA</name>
<feature type="signal peptide" evidence="1">
    <location>
        <begin position="1"/>
        <end position="24"/>
    </location>
</feature>
<evidence type="ECO:0008006" key="4">
    <source>
        <dbReference type="Google" id="ProtNLM"/>
    </source>
</evidence>
<evidence type="ECO:0000256" key="1">
    <source>
        <dbReference type="SAM" id="SignalP"/>
    </source>
</evidence>
<dbReference type="Proteomes" id="UP000708208">
    <property type="component" value="Unassembled WGS sequence"/>
</dbReference>
<proteinExistence type="predicted"/>
<dbReference type="CDD" id="cd07061">
    <property type="entry name" value="HP_HAP_like"/>
    <property type="match status" value="1"/>
</dbReference>
<keyword evidence="1" id="KW-0732">Signal</keyword>
<dbReference type="OrthoDB" id="10257284at2759"/>
<dbReference type="PANTHER" id="PTHR11567">
    <property type="entry name" value="ACID PHOSPHATASE-RELATED"/>
    <property type="match status" value="1"/>
</dbReference>
<protein>
    <recommendedName>
        <fullName evidence="4">Acid phosphatase</fullName>
    </recommendedName>
</protein>
<dbReference type="AlphaFoldDB" id="A0A8J2LPL5"/>
<dbReference type="InterPro" id="IPR050645">
    <property type="entry name" value="Histidine_acid_phosphatase"/>
</dbReference>
<dbReference type="PANTHER" id="PTHR11567:SF210">
    <property type="entry name" value="ACID PHOSPHATASE 5-RELATED"/>
    <property type="match status" value="1"/>
</dbReference>